<gene>
    <name evidence="1" type="ORF">ALOHA_HF4000APKG8L7ctg1g6</name>
</gene>
<dbReference type="AlphaFoldDB" id="B3TB72"/>
<organism evidence="1">
    <name type="scientific">uncultured marine microorganism HF4000_APKG8L7</name>
    <dbReference type="NCBI Taxonomy" id="455556"/>
    <lineage>
        <taxon>unclassified sequences</taxon>
        <taxon>environmental samples</taxon>
    </lineage>
</organism>
<dbReference type="EMBL" id="EU016659">
    <property type="protein sequence ID" value="ABZ09831.1"/>
    <property type="molecule type" value="Genomic_DNA"/>
</dbReference>
<accession>B3TB72</accession>
<sequence length="353" mass="38086">MLELGRERAVLGHRRPAVRQDLHVVAAGIDHGLDCKEHAFAQLDARARLAEVKNTGRIVEDSAEPMATKVPHHGKAVGLGETLDGVTDVADGGAGAHHLDATHHGLVSHIDQAARLHAHFVADEEHAARIAVPAVEDDGHVDVEDVALGQALGARDSVTDHMVDGGADGFGEAAVVERRGNGVARGGEVVAQEVECIRRHARHDVGRDGVERFGREPPGAAHGRELLRPVNLDTPGLGPKAVRAFHLVHHPLRSRREISSRLDRQGPAQFNALDAQFARIAYGLHAPLSRRPESRRISRIEIVREGEGAAILALHHICHHRPAPGRHHVREFGKVLQATRRHGIGKLGQAVRG</sequence>
<evidence type="ECO:0000313" key="1">
    <source>
        <dbReference type="EMBL" id="ABZ09831.1"/>
    </source>
</evidence>
<protein>
    <submittedName>
        <fullName evidence="1">Uncharacterized protein</fullName>
    </submittedName>
</protein>
<reference evidence="1" key="1">
    <citation type="journal article" date="2008" name="ISME J.">
        <title>Genomic patterns of recombination, clonal divergence and environment in marine microbial populations.</title>
        <authorList>
            <person name="Konstantinidis K.T."/>
            <person name="Delong E.F."/>
        </authorList>
    </citation>
    <scope>NUCLEOTIDE SEQUENCE</scope>
</reference>
<name>B3TB72_9ZZZZ</name>
<proteinExistence type="predicted"/>